<name>A0A5J4YR78_PORPP</name>
<keyword evidence="2" id="KW-0378">Hydrolase</keyword>
<comment type="caution">
    <text evidence="4">The sequence shown here is derived from an EMBL/GenBank/DDBJ whole genome shotgun (WGS) entry which is preliminary data.</text>
</comment>
<sequence length="302" mass="32864">MSPNEALARALIPDCSLEHISSEPERGVSAEAAAPATVLAKDAQAESAMAAASETSVAPRLVPVVPRLPALRSRHALLVVDVQQEYWSLNAQIRGEFPEFAPNIARLLELARRDPDCVVVHIRAVYDDGARSRMIPQFVALNPNKMARVDGIQNPEPFAAALPNEMVIAKPVWDAFHDTALHEYLTEMGVSHVLVCGLVTSACVQHTAHGAFCRGYGVTLVEDCCADRTRQQHDMCFALYTGYMWDAVKLRDLQQQFDAVCACTATGDCCTSTIHYDCPQLGDRLSAPTQPHGCIAAQTLRA</sequence>
<evidence type="ECO:0000256" key="1">
    <source>
        <dbReference type="ARBA" id="ARBA00006336"/>
    </source>
</evidence>
<dbReference type="Gene3D" id="3.40.50.850">
    <property type="entry name" value="Isochorismatase-like"/>
    <property type="match status" value="1"/>
</dbReference>
<dbReference type="SUPFAM" id="SSF52499">
    <property type="entry name" value="Isochorismatase-like hydrolases"/>
    <property type="match status" value="1"/>
</dbReference>
<keyword evidence="5" id="KW-1185">Reference proteome</keyword>
<proteinExistence type="inferred from homology"/>
<dbReference type="InterPro" id="IPR050272">
    <property type="entry name" value="Isochorismatase-like_hydrls"/>
</dbReference>
<dbReference type="Proteomes" id="UP000324585">
    <property type="component" value="Unassembled WGS sequence"/>
</dbReference>
<dbReference type="Pfam" id="PF00857">
    <property type="entry name" value="Isochorismatase"/>
    <property type="match status" value="1"/>
</dbReference>
<dbReference type="InterPro" id="IPR036380">
    <property type="entry name" value="Isochorismatase-like_sf"/>
</dbReference>
<dbReference type="InterPro" id="IPR000868">
    <property type="entry name" value="Isochorismatase-like_dom"/>
</dbReference>
<evidence type="ECO:0000313" key="5">
    <source>
        <dbReference type="Proteomes" id="UP000324585"/>
    </source>
</evidence>
<dbReference type="AlphaFoldDB" id="A0A5J4YR78"/>
<dbReference type="GO" id="GO:0016787">
    <property type="term" value="F:hydrolase activity"/>
    <property type="evidence" value="ECO:0007669"/>
    <property type="project" value="UniProtKB-KW"/>
</dbReference>
<evidence type="ECO:0000259" key="3">
    <source>
        <dbReference type="Pfam" id="PF00857"/>
    </source>
</evidence>
<comment type="similarity">
    <text evidence="1">Belongs to the isochorismatase family.</text>
</comment>
<gene>
    <name evidence="4" type="ORF">FVE85_9189</name>
</gene>
<dbReference type="CDD" id="cd00431">
    <property type="entry name" value="cysteine_hydrolases"/>
    <property type="match status" value="1"/>
</dbReference>
<organism evidence="4 5">
    <name type="scientific">Porphyridium purpureum</name>
    <name type="common">Red alga</name>
    <name type="synonym">Porphyridium cruentum</name>
    <dbReference type="NCBI Taxonomy" id="35688"/>
    <lineage>
        <taxon>Eukaryota</taxon>
        <taxon>Rhodophyta</taxon>
        <taxon>Bangiophyceae</taxon>
        <taxon>Porphyridiales</taxon>
        <taxon>Porphyridiaceae</taxon>
        <taxon>Porphyridium</taxon>
    </lineage>
</organism>
<dbReference type="OrthoDB" id="167809at2759"/>
<evidence type="ECO:0000313" key="4">
    <source>
        <dbReference type="EMBL" id="KAA8492917.1"/>
    </source>
</evidence>
<accession>A0A5J4YR78</accession>
<protein>
    <submittedName>
        <fullName evidence="4">Putative isochorismatase family protein YaaI</fullName>
    </submittedName>
</protein>
<dbReference type="PANTHER" id="PTHR43540">
    <property type="entry name" value="PEROXYUREIDOACRYLATE/UREIDOACRYLATE AMIDOHYDROLASE-RELATED"/>
    <property type="match status" value="1"/>
</dbReference>
<reference evidence="5" key="1">
    <citation type="journal article" date="2019" name="Nat. Commun.">
        <title>Expansion of phycobilisome linker gene families in mesophilic red algae.</title>
        <authorList>
            <person name="Lee J."/>
            <person name="Kim D."/>
            <person name="Bhattacharya D."/>
            <person name="Yoon H.S."/>
        </authorList>
    </citation>
    <scope>NUCLEOTIDE SEQUENCE [LARGE SCALE GENOMIC DNA]</scope>
    <source>
        <strain evidence="5">CCMP 1328</strain>
    </source>
</reference>
<feature type="domain" description="Isochorismatase-like" evidence="3">
    <location>
        <begin position="76"/>
        <end position="238"/>
    </location>
</feature>
<dbReference type="EMBL" id="VRMN01000008">
    <property type="protein sequence ID" value="KAA8492917.1"/>
    <property type="molecule type" value="Genomic_DNA"/>
</dbReference>
<evidence type="ECO:0000256" key="2">
    <source>
        <dbReference type="ARBA" id="ARBA00022801"/>
    </source>
</evidence>